<keyword evidence="5" id="KW-0560">Oxidoreductase</keyword>
<dbReference type="InterPro" id="IPR006094">
    <property type="entry name" value="Oxid_FAD_bind_N"/>
</dbReference>
<evidence type="ECO:0000256" key="3">
    <source>
        <dbReference type="ARBA" id="ARBA00022630"/>
    </source>
</evidence>
<feature type="signal peptide" evidence="6">
    <location>
        <begin position="1"/>
        <end position="20"/>
    </location>
</feature>
<dbReference type="Gene3D" id="3.40.462.20">
    <property type="match status" value="1"/>
</dbReference>
<keyword evidence="6" id="KW-0732">Signal</keyword>
<dbReference type="InterPro" id="IPR050416">
    <property type="entry name" value="FAD-linked_Oxidoreductase"/>
</dbReference>
<evidence type="ECO:0000256" key="2">
    <source>
        <dbReference type="ARBA" id="ARBA00005466"/>
    </source>
</evidence>
<dbReference type="InterPro" id="IPR036318">
    <property type="entry name" value="FAD-bd_PCMH-like_sf"/>
</dbReference>
<dbReference type="PROSITE" id="PS00862">
    <property type="entry name" value="OX2_COVAL_FAD"/>
    <property type="match status" value="1"/>
</dbReference>
<dbReference type="PROSITE" id="PS51387">
    <property type="entry name" value="FAD_PCMH"/>
    <property type="match status" value="1"/>
</dbReference>
<dbReference type="InterPro" id="IPR006093">
    <property type="entry name" value="Oxy_OxRdtase_FAD_BS"/>
</dbReference>
<dbReference type="Pfam" id="PF08031">
    <property type="entry name" value="BBE"/>
    <property type="match status" value="1"/>
</dbReference>
<feature type="chain" id="PRO_5045594929" description="FAD-binding PCMH-type domain-containing protein" evidence="6">
    <location>
        <begin position="21"/>
        <end position="497"/>
    </location>
</feature>
<reference evidence="8 9" key="1">
    <citation type="submission" date="2024-05" db="EMBL/GenBank/DDBJ databases">
        <title>A draft genome resource for the thread blight pathogen Marasmius tenuissimus strain MS-2.</title>
        <authorList>
            <person name="Yulfo-Soto G.E."/>
            <person name="Baruah I.K."/>
            <person name="Amoako-Attah I."/>
            <person name="Bukari Y."/>
            <person name="Meinhardt L.W."/>
            <person name="Bailey B.A."/>
            <person name="Cohen S.P."/>
        </authorList>
    </citation>
    <scope>NUCLEOTIDE SEQUENCE [LARGE SCALE GENOMIC DNA]</scope>
    <source>
        <strain evidence="8 9">MS-2</strain>
    </source>
</reference>
<dbReference type="Gene3D" id="3.30.465.10">
    <property type="match status" value="1"/>
</dbReference>
<dbReference type="InterPro" id="IPR012951">
    <property type="entry name" value="BBE"/>
</dbReference>
<dbReference type="PANTHER" id="PTHR42973">
    <property type="entry name" value="BINDING OXIDOREDUCTASE, PUTATIVE (AFU_ORTHOLOGUE AFUA_1G17690)-RELATED"/>
    <property type="match status" value="1"/>
</dbReference>
<keyword evidence="9" id="KW-1185">Reference proteome</keyword>
<keyword evidence="3" id="KW-0285">Flavoprotein</keyword>
<evidence type="ECO:0000256" key="1">
    <source>
        <dbReference type="ARBA" id="ARBA00001974"/>
    </source>
</evidence>
<name>A0ABR2ZEL4_9AGAR</name>
<dbReference type="EMBL" id="JBBXMP010000193">
    <property type="protein sequence ID" value="KAL0060092.1"/>
    <property type="molecule type" value="Genomic_DNA"/>
</dbReference>
<dbReference type="Proteomes" id="UP001437256">
    <property type="component" value="Unassembled WGS sequence"/>
</dbReference>
<evidence type="ECO:0000313" key="9">
    <source>
        <dbReference type="Proteomes" id="UP001437256"/>
    </source>
</evidence>
<evidence type="ECO:0000256" key="6">
    <source>
        <dbReference type="SAM" id="SignalP"/>
    </source>
</evidence>
<dbReference type="InterPro" id="IPR016166">
    <property type="entry name" value="FAD-bd_PCMH"/>
</dbReference>
<evidence type="ECO:0000313" key="8">
    <source>
        <dbReference type="EMBL" id="KAL0060092.1"/>
    </source>
</evidence>
<evidence type="ECO:0000256" key="4">
    <source>
        <dbReference type="ARBA" id="ARBA00022827"/>
    </source>
</evidence>
<organism evidence="8 9">
    <name type="scientific">Marasmius tenuissimus</name>
    <dbReference type="NCBI Taxonomy" id="585030"/>
    <lineage>
        <taxon>Eukaryota</taxon>
        <taxon>Fungi</taxon>
        <taxon>Dikarya</taxon>
        <taxon>Basidiomycota</taxon>
        <taxon>Agaricomycotina</taxon>
        <taxon>Agaricomycetes</taxon>
        <taxon>Agaricomycetidae</taxon>
        <taxon>Agaricales</taxon>
        <taxon>Marasmiineae</taxon>
        <taxon>Marasmiaceae</taxon>
        <taxon>Marasmius</taxon>
    </lineage>
</organism>
<comment type="cofactor">
    <cofactor evidence="1">
        <name>FAD</name>
        <dbReference type="ChEBI" id="CHEBI:57692"/>
    </cofactor>
</comment>
<evidence type="ECO:0000259" key="7">
    <source>
        <dbReference type="PROSITE" id="PS51387"/>
    </source>
</evidence>
<evidence type="ECO:0000256" key="5">
    <source>
        <dbReference type="ARBA" id="ARBA00023002"/>
    </source>
</evidence>
<proteinExistence type="inferred from homology"/>
<dbReference type="InterPro" id="IPR016169">
    <property type="entry name" value="FAD-bd_PCMH_sub2"/>
</dbReference>
<dbReference type="PANTHER" id="PTHR42973:SF39">
    <property type="entry name" value="FAD-BINDING PCMH-TYPE DOMAIN-CONTAINING PROTEIN"/>
    <property type="match status" value="1"/>
</dbReference>
<dbReference type="SUPFAM" id="SSF56176">
    <property type="entry name" value="FAD-binding/transporter-associated domain-like"/>
    <property type="match status" value="1"/>
</dbReference>
<sequence length="497" mass="52737">MGLLIPLVFTALGLASLASADLSSDLSGAGVDALFPGSDGYSAASAAYNRRFTFSPSAVAYPKSAEEVSKIVQVGAGNGMRVVARSGGHSYVANGLGGKDGTLVVDMSNMKAISVDESSNIATIETGNRLGNVAVGLNEKGRALPHGTCPYVGVGGHSAFGGFGFTSRMWGLTMDTIQAVNTVLANGTTVRVTKDNYPDLFFALRGAAPSFGITTSIEVATFPAPSYSIVFSYTWDLDASAAGQALVDFQSFVTDTSDLPPEFGGELTLYKGSAQGKVGFKLIGGWYGEQGGKLDEVLAPYLAKLPQPATNDRLGDGTYIGSVKELGGSLDTTGPDTTDTFYAKSLITPAGTPLSGDAAGSFMQYLSNEGFQSDTAWFMQVELYGGANSKVNAVPVDETAFVRRDTLFTWQLYASSSDNQPPYPEEGFTFVDGVVNSIVGSMPNDWDYSAYTNYIDDRLDNWQQLYYGNHYDKLKSIKSQYDPSDVFEFPTSVEESA</sequence>
<dbReference type="Pfam" id="PF01565">
    <property type="entry name" value="FAD_binding_4"/>
    <property type="match status" value="1"/>
</dbReference>
<comment type="caution">
    <text evidence="8">The sequence shown here is derived from an EMBL/GenBank/DDBJ whole genome shotgun (WGS) entry which is preliminary data.</text>
</comment>
<keyword evidence="4" id="KW-0274">FAD</keyword>
<feature type="domain" description="FAD-binding PCMH-type" evidence="7">
    <location>
        <begin position="52"/>
        <end position="224"/>
    </location>
</feature>
<gene>
    <name evidence="8" type="ORF">AAF712_013137</name>
</gene>
<accession>A0ABR2ZEL4</accession>
<comment type="similarity">
    <text evidence="2">Belongs to the oxygen-dependent FAD-linked oxidoreductase family.</text>
</comment>
<protein>
    <recommendedName>
        <fullName evidence="7">FAD-binding PCMH-type domain-containing protein</fullName>
    </recommendedName>
</protein>